<protein>
    <submittedName>
        <fullName evidence="6">Sugar ABC transporter ATP-binding protein</fullName>
    </submittedName>
</protein>
<keyword evidence="1" id="KW-0813">Transport</keyword>
<keyword evidence="7" id="KW-1185">Reference proteome</keyword>
<dbReference type="PANTHER" id="PTHR43790:SF9">
    <property type="entry name" value="GALACTOFURANOSE TRANSPORTER ATP-BINDING PROTEIN YTFR"/>
    <property type="match status" value="1"/>
</dbReference>
<dbReference type="RefSeq" id="WP_052099586.1">
    <property type="nucleotide sequence ID" value="NZ_JACOOU010000002.1"/>
</dbReference>
<dbReference type="SMART" id="SM00382">
    <property type="entry name" value="AAA"/>
    <property type="match status" value="1"/>
</dbReference>
<evidence type="ECO:0000256" key="2">
    <source>
        <dbReference type="ARBA" id="ARBA00022737"/>
    </source>
</evidence>
<dbReference type="EMBL" id="JACOOU010000002">
    <property type="protein sequence ID" value="MBC5671829.1"/>
    <property type="molecule type" value="Genomic_DNA"/>
</dbReference>
<feature type="domain" description="ABC transporter" evidence="5">
    <location>
        <begin position="8"/>
        <end position="246"/>
    </location>
</feature>
<dbReference type="CDD" id="cd03216">
    <property type="entry name" value="ABC_Carb_Monos_I"/>
    <property type="match status" value="1"/>
</dbReference>
<evidence type="ECO:0000256" key="4">
    <source>
        <dbReference type="ARBA" id="ARBA00022840"/>
    </source>
</evidence>
<accession>A0ABR7F9D9</accession>
<dbReference type="InterPro" id="IPR003439">
    <property type="entry name" value="ABC_transporter-like_ATP-bd"/>
</dbReference>
<keyword evidence="2" id="KW-0677">Repeat</keyword>
<dbReference type="InterPro" id="IPR027417">
    <property type="entry name" value="P-loop_NTPase"/>
</dbReference>
<dbReference type="CDD" id="cd03215">
    <property type="entry name" value="ABC_Carb_Monos_II"/>
    <property type="match status" value="1"/>
</dbReference>
<evidence type="ECO:0000313" key="7">
    <source>
        <dbReference type="Proteomes" id="UP000654573"/>
    </source>
</evidence>
<evidence type="ECO:0000313" key="6">
    <source>
        <dbReference type="EMBL" id="MBC5671829.1"/>
    </source>
</evidence>
<dbReference type="PANTHER" id="PTHR43790">
    <property type="entry name" value="CARBOHYDRATE TRANSPORT ATP-BINDING PROTEIN MG119-RELATED"/>
    <property type="match status" value="1"/>
</dbReference>
<dbReference type="Gene3D" id="3.40.50.300">
    <property type="entry name" value="P-loop containing nucleotide triphosphate hydrolases"/>
    <property type="match status" value="2"/>
</dbReference>
<dbReference type="PROSITE" id="PS50893">
    <property type="entry name" value="ABC_TRANSPORTER_2"/>
    <property type="match status" value="2"/>
</dbReference>
<gene>
    <name evidence="6" type="ORF">H8S76_06175</name>
</gene>
<sequence>MMADKVILQIDKLNKWYGVTHANADVDFQLKRGEIRGLIGENGSGKSTLTSQICGIQIPTSGRMFLNGKEYAPKSPIDANNCKVAMVVQELGVLGTLPVSVNMFMGHTKQFTKYGILNVRTMEKAASDILEKYGFENIPLKVLTQDLSIEQRKLVELVKALSIEPDILVLDEITQALSHDNRQKLYKIMSDFVKNGHSIIMISHDLEETLELCDSITVLRDGSAVMTVEKKEFNLDELKRVMIGREVSAHYYREDKKASNSGELVLSVKELTTDKLQSISFDLFRGEILGVCGLSDGGIHDLGRAIYGKEHIRSGEILIYSKDGVKAVKRTKDITGNHGAYLSKDRDSEGLMLQAKISTNIQIPSLSKMASSCWFVSPRKLKKLADDAKKRFEIKCVSVDAPVNSMSGGNKQKVNLSRWLIQDLDFIILDCPTRGVDIGVKAYIYNLLEKEAKERKRAILLISDELPEVMGMSDRVLIMKDGKVSGMLSRDEGFAEEKIVEAMI</sequence>
<dbReference type="SUPFAM" id="SSF52540">
    <property type="entry name" value="P-loop containing nucleoside triphosphate hydrolases"/>
    <property type="match status" value="2"/>
</dbReference>
<feature type="domain" description="ABC transporter" evidence="5">
    <location>
        <begin position="259"/>
        <end position="502"/>
    </location>
</feature>
<comment type="caution">
    <text evidence="6">The sequence shown here is derived from an EMBL/GenBank/DDBJ whole genome shotgun (WGS) entry which is preliminary data.</text>
</comment>
<keyword evidence="4 6" id="KW-0067">ATP-binding</keyword>
<organism evidence="6 7">
    <name type="scientific">Blautia celeris</name>
    <dbReference type="NCBI Taxonomy" id="2763026"/>
    <lineage>
        <taxon>Bacteria</taxon>
        <taxon>Bacillati</taxon>
        <taxon>Bacillota</taxon>
        <taxon>Clostridia</taxon>
        <taxon>Lachnospirales</taxon>
        <taxon>Lachnospiraceae</taxon>
        <taxon>Blautia</taxon>
    </lineage>
</organism>
<dbReference type="GO" id="GO:0005524">
    <property type="term" value="F:ATP binding"/>
    <property type="evidence" value="ECO:0007669"/>
    <property type="project" value="UniProtKB-KW"/>
</dbReference>
<dbReference type="Proteomes" id="UP000654573">
    <property type="component" value="Unassembled WGS sequence"/>
</dbReference>
<keyword evidence="3" id="KW-0547">Nucleotide-binding</keyword>
<evidence type="ECO:0000259" key="5">
    <source>
        <dbReference type="PROSITE" id="PS50893"/>
    </source>
</evidence>
<dbReference type="InterPro" id="IPR050107">
    <property type="entry name" value="ABC_carbohydrate_import_ATPase"/>
</dbReference>
<dbReference type="PROSITE" id="PS00211">
    <property type="entry name" value="ABC_TRANSPORTER_1"/>
    <property type="match status" value="1"/>
</dbReference>
<dbReference type="InterPro" id="IPR003593">
    <property type="entry name" value="AAA+_ATPase"/>
</dbReference>
<dbReference type="InterPro" id="IPR017871">
    <property type="entry name" value="ABC_transporter-like_CS"/>
</dbReference>
<evidence type="ECO:0000256" key="1">
    <source>
        <dbReference type="ARBA" id="ARBA00022448"/>
    </source>
</evidence>
<name>A0ABR7F9D9_9FIRM</name>
<evidence type="ECO:0000256" key="3">
    <source>
        <dbReference type="ARBA" id="ARBA00022741"/>
    </source>
</evidence>
<reference evidence="6 7" key="1">
    <citation type="submission" date="2020-08" db="EMBL/GenBank/DDBJ databases">
        <title>Genome public.</title>
        <authorList>
            <person name="Liu C."/>
            <person name="Sun Q."/>
        </authorList>
    </citation>
    <scope>NUCLEOTIDE SEQUENCE [LARGE SCALE GENOMIC DNA]</scope>
    <source>
        <strain evidence="6 7">NSJ-34</strain>
    </source>
</reference>
<dbReference type="Pfam" id="PF00005">
    <property type="entry name" value="ABC_tran"/>
    <property type="match status" value="2"/>
</dbReference>
<proteinExistence type="predicted"/>